<proteinExistence type="predicted"/>
<dbReference type="EMBL" id="CP018191">
    <property type="protein sequence ID" value="APH55256.1"/>
    <property type="molecule type" value="Genomic_DNA"/>
</dbReference>
<evidence type="ECO:0000313" key="2">
    <source>
        <dbReference type="Proteomes" id="UP000182373"/>
    </source>
</evidence>
<protein>
    <submittedName>
        <fullName evidence="1">Uncharacterized protein</fullName>
    </submittedName>
</protein>
<dbReference type="Proteomes" id="UP000182373">
    <property type="component" value="Chromosome"/>
</dbReference>
<evidence type="ECO:0000313" key="1">
    <source>
        <dbReference type="EMBL" id="APH55256.1"/>
    </source>
</evidence>
<dbReference type="AlphaFoldDB" id="A0AAC9KB22"/>
<organism evidence="1 2">
    <name type="scientific">Granulibacter bethesdensis</name>
    <dbReference type="NCBI Taxonomy" id="364410"/>
    <lineage>
        <taxon>Bacteria</taxon>
        <taxon>Pseudomonadati</taxon>
        <taxon>Pseudomonadota</taxon>
        <taxon>Alphaproteobacteria</taxon>
        <taxon>Acetobacterales</taxon>
        <taxon>Acetobacteraceae</taxon>
        <taxon>Granulibacter</taxon>
    </lineage>
</organism>
<accession>A0AAC9KB22</accession>
<reference evidence="2" key="1">
    <citation type="submission" date="2016-11" db="EMBL/GenBank/DDBJ databases">
        <title>Comparative genomic and phenotypic analysis of Granulibacter bethesdensis clinical isolates from patients with chronic granulomatous disease.</title>
        <authorList>
            <person name="Zarember K.A."/>
            <person name="Porcella S.F."/>
            <person name="Chu J."/>
            <person name="Ding L."/>
            <person name="Dahlstrom E."/>
            <person name="Barbian K."/>
            <person name="Martens C."/>
            <person name="Sykora L."/>
            <person name="Kramer S."/>
            <person name="Pettinato A.M."/>
            <person name="Hong H."/>
            <person name="Wald G."/>
            <person name="Berg L.J."/>
            <person name="Rogge L.S."/>
            <person name="Greenberg D.E."/>
            <person name="Falcone E.L."/>
            <person name="Neves J.F."/>
            <person name="Simoes M.J."/>
            <person name="Casal M."/>
            <person name="Rodriguez-Lopez F.C."/>
            <person name="Zelazny A."/>
            <person name="Gallin J.I."/>
            <person name="Holland S.M."/>
        </authorList>
    </citation>
    <scope>NUCLEOTIDE SEQUENCE [LARGE SCALE GENOMIC DNA]</scope>
    <source>
        <strain evidence="2">NIH9.1</strain>
    </source>
</reference>
<name>A0AAC9KB22_9PROT</name>
<sequence>MRRNPWKPHRKANRSKYTTRVTYPDALRQRFHVIIPELIGRVIMIMRNILNKLF</sequence>
<gene>
    <name evidence="1" type="ORF">GbCGDNIH9_8125</name>
</gene>